<keyword evidence="4" id="KW-1185">Reference proteome</keyword>
<organism evidence="3 4">
    <name type="scientific">Flammeovirga pacifica</name>
    <dbReference type="NCBI Taxonomy" id="915059"/>
    <lineage>
        <taxon>Bacteria</taxon>
        <taxon>Pseudomonadati</taxon>
        <taxon>Bacteroidota</taxon>
        <taxon>Cytophagia</taxon>
        <taxon>Cytophagales</taxon>
        <taxon>Flammeovirgaceae</taxon>
        <taxon>Flammeovirga</taxon>
    </lineage>
</organism>
<dbReference type="OrthoDB" id="1095452at2"/>
<evidence type="ECO:0000313" key="4">
    <source>
        <dbReference type="Proteomes" id="UP000179797"/>
    </source>
</evidence>
<proteinExistence type="predicted"/>
<feature type="signal peptide" evidence="1">
    <location>
        <begin position="1"/>
        <end position="20"/>
    </location>
</feature>
<gene>
    <name evidence="3" type="ORF">NH26_08195</name>
</gene>
<evidence type="ECO:0000259" key="2">
    <source>
        <dbReference type="Pfam" id="PF03544"/>
    </source>
</evidence>
<dbReference type="Pfam" id="PF03544">
    <property type="entry name" value="TonB_C"/>
    <property type="match status" value="1"/>
</dbReference>
<reference evidence="3 4" key="1">
    <citation type="journal article" date="2012" name="Int. J. Syst. Evol. Microbiol.">
        <title>Flammeovirga pacifica sp. nov., isolated from deep-sea sediment.</title>
        <authorList>
            <person name="Xu H."/>
            <person name="Fu Y."/>
            <person name="Yang N."/>
            <person name="Ding Z."/>
            <person name="Lai Q."/>
            <person name="Zeng R."/>
        </authorList>
    </citation>
    <scope>NUCLEOTIDE SEQUENCE [LARGE SCALE GENOMIC DNA]</scope>
    <source>
        <strain evidence="4">DSM 24597 / LMG 26175 / WPAGA1</strain>
    </source>
</reference>
<dbReference type="EMBL" id="JRYR02000001">
    <property type="protein sequence ID" value="OHX66334.1"/>
    <property type="molecule type" value="Genomic_DNA"/>
</dbReference>
<name>A0A1S1YZ92_FLAPC</name>
<protein>
    <recommendedName>
        <fullName evidence="2">TonB C-terminal domain-containing protein</fullName>
    </recommendedName>
</protein>
<dbReference type="InterPro" id="IPR037682">
    <property type="entry name" value="TonB_C"/>
</dbReference>
<comment type="caution">
    <text evidence="3">The sequence shown here is derived from an EMBL/GenBank/DDBJ whole genome shotgun (WGS) entry which is preliminary data.</text>
</comment>
<dbReference type="AlphaFoldDB" id="A0A1S1YZ92"/>
<feature type="chain" id="PRO_5010349290" description="TonB C-terminal domain-containing protein" evidence="1">
    <location>
        <begin position="21"/>
        <end position="228"/>
    </location>
</feature>
<feature type="domain" description="TonB C-terminal" evidence="2">
    <location>
        <begin position="161"/>
        <end position="221"/>
    </location>
</feature>
<dbReference type="GO" id="GO:0055085">
    <property type="term" value="P:transmembrane transport"/>
    <property type="evidence" value="ECO:0007669"/>
    <property type="project" value="InterPro"/>
</dbReference>
<accession>A0A1S1YZ92</accession>
<dbReference type="Gene3D" id="3.30.1150.10">
    <property type="match status" value="1"/>
</dbReference>
<evidence type="ECO:0000256" key="1">
    <source>
        <dbReference type="SAM" id="SignalP"/>
    </source>
</evidence>
<keyword evidence="1" id="KW-0732">Signal</keyword>
<dbReference type="SUPFAM" id="SSF74653">
    <property type="entry name" value="TolA/TonB C-terminal domain"/>
    <property type="match status" value="1"/>
</dbReference>
<sequence length="228" mass="26208">MKFLLLVSCLIQVTVTSLFAQHTPEEMSQEYVAYAYDLIDQKDYDHALIKTDEIIALLPRSTAEIQYVRALAHHYLDLDLEAKKEVDDMFNYPMNDELKLHADELLVLINHEIDKNNNPELHHENVFNMAEVSAKYPGGMGEFYTWFHGALHSHGIDREGKGKVYVSFIVTVYGKLQEVEIVKGVEETLDDKVLELLSECPKWMCAMQNGKPVEQKIVLPLDLESHPY</sequence>
<dbReference type="RefSeq" id="WP_052432080.1">
    <property type="nucleotide sequence ID" value="NZ_JRYR02000001.1"/>
</dbReference>
<dbReference type="Proteomes" id="UP000179797">
    <property type="component" value="Unassembled WGS sequence"/>
</dbReference>
<dbReference type="STRING" id="915059.NH26_08195"/>
<evidence type="ECO:0000313" key="3">
    <source>
        <dbReference type="EMBL" id="OHX66334.1"/>
    </source>
</evidence>